<gene>
    <name evidence="12" type="ORF">SAMN05192582_100636</name>
</gene>
<dbReference type="SUPFAM" id="SSF51126">
    <property type="entry name" value="Pectin lyase-like"/>
    <property type="match status" value="1"/>
</dbReference>
<dbReference type="InterPro" id="IPR052052">
    <property type="entry name" value="Polysaccharide_Lyase_9"/>
</dbReference>
<accession>A0A1G8CLW2</accession>
<comment type="similarity">
    <text evidence="8">Belongs to the polysaccharide lyase 9 family.</text>
</comment>
<evidence type="ECO:0000256" key="5">
    <source>
        <dbReference type="ARBA" id="ARBA00022729"/>
    </source>
</evidence>
<dbReference type="Pfam" id="PF16380">
    <property type="entry name" value="BT_4170-like_C"/>
    <property type="match status" value="1"/>
</dbReference>
<evidence type="ECO:0000256" key="7">
    <source>
        <dbReference type="ARBA" id="ARBA00023239"/>
    </source>
</evidence>
<feature type="chain" id="PRO_5010165192" evidence="9">
    <location>
        <begin position="20"/>
        <end position="514"/>
    </location>
</feature>
<evidence type="ECO:0000259" key="10">
    <source>
        <dbReference type="Pfam" id="PF16380"/>
    </source>
</evidence>
<keyword evidence="5 9" id="KW-0732">Signal</keyword>
<dbReference type="GO" id="GO:0016837">
    <property type="term" value="F:carbon-oxygen lyase activity, acting on polysaccharides"/>
    <property type="evidence" value="ECO:0007669"/>
    <property type="project" value="TreeGrafter"/>
</dbReference>
<comment type="subcellular location">
    <subcellularLocation>
        <location evidence="2">Secreted</location>
    </subcellularLocation>
</comment>
<dbReference type="Proteomes" id="UP000181870">
    <property type="component" value="Unassembled WGS sequence"/>
</dbReference>
<keyword evidence="3" id="KW-0964">Secreted</keyword>
<keyword evidence="4" id="KW-0479">Metal-binding</keyword>
<proteinExistence type="inferred from homology"/>
<evidence type="ECO:0000256" key="6">
    <source>
        <dbReference type="ARBA" id="ARBA00022837"/>
    </source>
</evidence>
<dbReference type="GO" id="GO:0046872">
    <property type="term" value="F:metal ion binding"/>
    <property type="evidence" value="ECO:0007669"/>
    <property type="project" value="UniProtKB-KW"/>
</dbReference>
<organism evidence="12 13">
    <name type="scientific">Bacteroides ovatus</name>
    <dbReference type="NCBI Taxonomy" id="28116"/>
    <lineage>
        <taxon>Bacteria</taxon>
        <taxon>Pseudomonadati</taxon>
        <taxon>Bacteroidota</taxon>
        <taxon>Bacteroidia</taxon>
        <taxon>Bacteroidales</taxon>
        <taxon>Bacteroidaceae</taxon>
        <taxon>Bacteroides</taxon>
    </lineage>
</organism>
<evidence type="ECO:0000256" key="1">
    <source>
        <dbReference type="ARBA" id="ARBA00001913"/>
    </source>
</evidence>
<dbReference type="InterPro" id="IPR012334">
    <property type="entry name" value="Pectin_lyas_fold"/>
</dbReference>
<evidence type="ECO:0000256" key="9">
    <source>
        <dbReference type="SAM" id="SignalP"/>
    </source>
</evidence>
<dbReference type="EMBL" id="FNDO01000006">
    <property type="protein sequence ID" value="SDH45820.1"/>
    <property type="molecule type" value="Genomic_DNA"/>
</dbReference>
<evidence type="ECO:0000256" key="4">
    <source>
        <dbReference type="ARBA" id="ARBA00022723"/>
    </source>
</evidence>
<feature type="domain" description="Pel9A-like right handed beta-helix region" evidence="11">
    <location>
        <begin position="21"/>
        <end position="370"/>
    </location>
</feature>
<name>A0A1G8CLW2_BACOV</name>
<dbReference type="InterPro" id="IPR053868">
    <property type="entry name" value="Pel9A-like_beta_helix"/>
</dbReference>
<evidence type="ECO:0000313" key="12">
    <source>
        <dbReference type="EMBL" id="SDH45820.1"/>
    </source>
</evidence>
<feature type="domain" description="BT-4170-like C-terminal" evidence="10">
    <location>
        <begin position="372"/>
        <end position="508"/>
    </location>
</feature>
<dbReference type="PANTHER" id="PTHR40088">
    <property type="entry name" value="PECTATE LYASE (EUROFUNG)"/>
    <property type="match status" value="1"/>
</dbReference>
<protein>
    <submittedName>
        <fullName evidence="12">Uncharacterized protein</fullName>
    </submittedName>
</protein>
<dbReference type="PANTHER" id="PTHR40088:SF1">
    <property type="entry name" value="PECTATE LYASE PEL9"/>
    <property type="match status" value="1"/>
</dbReference>
<dbReference type="InterPro" id="IPR011050">
    <property type="entry name" value="Pectin_lyase_fold/virulence"/>
</dbReference>
<evidence type="ECO:0000256" key="8">
    <source>
        <dbReference type="ARBA" id="ARBA00038263"/>
    </source>
</evidence>
<comment type="cofactor">
    <cofactor evidence="1">
        <name>Ca(2+)</name>
        <dbReference type="ChEBI" id="CHEBI:29108"/>
    </cofactor>
</comment>
<dbReference type="AlphaFoldDB" id="A0A1G8CLW2"/>
<evidence type="ECO:0000313" key="13">
    <source>
        <dbReference type="Proteomes" id="UP000181870"/>
    </source>
</evidence>
<evidence type="ECO:0000259" key="11">
    <source>
        <dbReference type="Pfam" id="PF22842"/>
    </source>
</evidence>
<sequence length="514" mass="56300">MKRISLLLFFIGCFLFSLSATNYFVATNGSDSNSGTIDKPFATLGKAQSKVMAGDTVYIRQGTYRVTEAEIMEHYTAGSTTWSRVFKMSKSGTGPDKRICYSGYKNERPVFDLSAVKPENERVIVFYVSGSYLHFRNIEVVGTQVTIVGHTQSECFRNEGGSDNIYEHLSMHDGMAIGFYIVTGKNNLVLNCDAYNNYDPVSDGGKGGNVDGFGGHLTSPQYTGNVFRGCRAWYNSDDGFDLINCQAVFTIDNCWSFLNGYTKDGGKAGDGTGFKSGGYGMSDNPKAPSVIPMHIVQYCLAYMNKNKGFYANHHLGGIAWYNNTGYQNPSNFCMLNRKTASEAVDVPGYGHIIMNNLSHTPRSSGKHIIDVNQAECEIANNSFLPVDMAVTDDDFVSLDASQLTLPRKSDGSLPYVEFLRLKTNSKLYNAGMGCFLTGGGEDTSYDWLEDAAILVEGNVAKIVGHGAEAFVYFYINGKAVSFSDRQVDLSAYKGEIDLKATTDNGGVTKLKVIR</sequence>
<keyword evidence="7" id="KW-0456">Lyase</keyword>
<dbReference type="Pfam" id="PF22842">
    <property type="entry name" value="Pel9A-like_beta_helix"/>
    <property type="match status" value="1"/>
</dbReference>
<evidence type="ECO:0000256" key="2">
    <source>
        <dbReference type="ARBA" id="ARBA00004613"/>
    </source>
</evidence>
<dbReference type="GO" id="GO:0005576">
    <property type="term" value="C:extracellular region"/>
    <property type="evidence" value="ECO:0007669"/>
    <property type="project" value="UniProtKB-SubCell"/>
</dbReference>
<dbReference type="Gene3D" id="2.160.20.10">
    <property type="entry name" value="Single-stranded right-handed beta-helix, Pectin lyase-like"/>
    <property type="match status" value="1"/>
</dbReference>
<feature type="signal peptide" evidence="9">
    <location>
        <begin position="1"/>
        <end position="19"/>
    </location>
</feature>
<keyword evidence="6" id="KW-0106">Calcium</keyword>
<reference evidence="12 13" key="1">
    <citation type="submission" date="2016-10" db="EMBL/GenBank/DDBJ databases">
        <authorList>
            <person name="de Groot N.N."/>
        </authorList>
    </citation>
    <scope>NUCLEOTIDE SEQUENCE [LARGE SCALE GENOMIC DNA]</scope>
    <source>
        <strain evidence="12 13">NLAE-zl-C57</strain>
    </source>
</reference>
<dbReference type="RefSeq" id="WP_074636162.1">
    <property type="nucleotide sequence ID" value="NZ_FNDO01000006.1"/>
</dbReference>
<evidence type="ECO:0000256" key="3">
    <source>
        <dbReference type="ARBA" id="ARBA00022525"/>
    </source>
</evidence>
<dbReference type="InterPro" id="IPR032153">
    <property type="entry name" value="BT_4170-like_C"/>
</dbReference>